<keyword evidence="2 7" id="KW-0813">Transport</keyword>
<dbReference type="GO" id="GO:0005886">
    <property type="term" value="C:plasma membrane"/>
    <property type="evidence" value="ECO:0007669"/>
    <property type="project" value="UniProtKB-SubCell"/>
</dbReference>
<feature type="transmembrane region" description="Helical" evidence="7">
    <location>
        <begin position="26"/>
        <end position="52"/>
    </location>
</feature>
<feature type="transmembrane region" description="Helical" evidence="7">
    <location>
        <begin position="87"/>
        <end position="114"/>
    </location>
</feature>
<organism evidence="9 10">
    <name type="scientific">Pseudolysinimonas yzui</name>
    <dbReference type="NCBI Taxonomy" id="2708254"/>
    <lineage>
        <taxon>Bacteria</taxon>
        <taxon>Bacillati</taxon>
        <taxon>Actinomycetota</taxon>
        <taxon>Actinomycetes</taxon>
        <taxon>Micrococcales</taxon>
        <taxon>Microbacteriaceae</taxon>
        <taxon>Pseudolysinimonas</taxon>
    </lineage>
</organism>
<keyword evidence="10" id="KW-1185">Reference proteome</keyword>
<dbReference type="Proteomes" id="UP000617531">
    <property type="component" value="Unassembled WGS sequence"/>
</dbReference>
<reference evidence="9" key="1">
    <citation type="journal article" date="2014" name="Int. J. Syst. Evol. Microbiol.">
        <title>Complete genome sequence of Corynebacterium casei LMG S-19264T (=DSM 44701T), isolated from a smear-ripened cheese.</title>
        <authorList>
            <consortium name="US DOE Joint Genome Institute (JGI-PGF)"/>
            <person name="Walter F."/>
            <person name="Albersmeier A."/>
            <person name="Kalinowski J."/>
            <person name="Ruckert C."/>
        </authorList>
    </citation>
    <scope>NUCLEOTIDE SEQUENCE</scope>
    <source>
        <strain evidence="9">CGMCC 1.16548</strain>
    </source>
</reference>
<sequence length="296" mass="33427">MTATIERPGRRRRAGRSVVRESLGKGVVYIGLIALSAFIMLPLGWMLTVALLPDNVSIFTSPPRWFPTEFWHWENFERALFNPQRPFALYLFNTIFLEFFVVFGSVVSCALVAYPLARMTFRGRNVIFTIVILTMLIPWQGLMIPQFVFFYELGWYGTYLPLIVPSFTGSAFFVFLIRQYMKSIPKDLDDAARLDGAGAFRIFWSIILPLSRPALAVCAVFTFLSTWNDLLGPVIYLNRNEQFTAAVGLAGFISTQNPEYNLLMAANLITIIPVLVLYFVAQKYLIGGIASIGLKG</sequence>
<keyword evidence="4 7" id="KW-0812">Transmembrane</keyword>
<dbReference type="CDD" id="cd06261">
    <property type="entry name" value="TM_PBP2"/>
    <property type="match status" value="1"/>
</dbReference>
<dbReference type="Gene3D" id="1.10.3720.10">
    <property type="entry name" value="MetI-like"/>
    <property type="match status" value="1"/>
</dbReference>
<dbReference type="PANTHER" id="PTHR43744">
    <property type="entry name" value="ABC TRANSPORTER PERMEASE PROTEIN MG189-RELATED-RELATED"/>
    <property type="match status" value="1"/>
</dbReference>
<evidence type="ECO:0000259" key="8">
    <source>
        <dbReference type="PROSITE" id="PS50928"/>
    </source>
</evidence>
<comment type="caution">
    <text evidence="9">The sequence shown here is derived from an EMBL/GenBank/DDBJ whole genome shotgun (WGS) entry which is preliminary data.</text>
</comment>
<feature type="transmembrane region" description="Helical" evidence="7">
    <location>
        <begin position="156"/>
        <end position="177"/>
    </location>
</feature>
<evidence type="ECO:0000256" key="7">
    <source>
        <dbReference type="RuleBase" id="RU363032"/>
    </source>
</evidence>
<evidence type="ECO:0000256" key="2">
    <source>
        <dbReference type="ARBA" id="ARBA00022448"/>
    </source>
</evidence>
<feature type="transmembrane region" description="Helical" evidence="7">
    <location>
        <begin position="262"/>
        <end position="281"/>
    </location>
</feature>
<evidence type="ECO:0000313" key="9">
    <source>
        <dbReference type="EMBL" id="GHF13220.1"/>
    </source>
</evidence>
<dbReference type="SUPFAM" id="SSF161098">
    <property type="entry name" value="MetI-like"/>
    <property type="match status" value="1"/>
</dbReference>
<evidence type="ECO:0000313" key="10">
    <source>
        <dbReference type="Proteomes" id="UP000617531"/>
    </source>
</evidence>
<evidence type="ECO:0000256" key="6">
    <source>
        <dbReference type="ARBA" id="ARBA00023136"/>
    </source>
</evidence>
<evidence type="ECO:0000256" key="3">
    <source>
        <dbReference type="ARBA" id="ARBA00022475"/>
    </source>
</evidence>
<evidence type="ECO:0000256" key="5">
    <source>
        <dbReference type="ARBA" id="ARBA00022989"/>
    </source>
</evidence>
<evidence type="ECO:0000256" key="4">
    <source>
        <dbReference type="ARBA" id="ARBA00022692"/>
    </source>
</evidence>
<dbReference type="PANTHER" id="PTHR43744:SF6">
    <property type="entry name" value="ABC TRANSPORTER PERMEASE PROTEIN YESQ-RELATED"/>
    <property type="match status" value="1"/>
</dbReference>
<keyword evidence="3" id="KW-1003">Cell membrane</keyword>
<reference evidence="9" key="2">
    <citation type="submission" date="2020-09" db="EMBL/GenBank/DDBJ databases">
        <authorList>
            <person name="Sun Q."/>
            <person name="Zhou Y."/>
        </authorList>
    </citation>
    <scope>NUCLEOTIDE SEQUENCE</scope>
    <source>
        <strain evidence="9">CGMCC 1.16548</strain>
    </source>
</reference>
<dbReference type="Pfam" id="PF00528">
    <property type="entry name" value="BPD_transp_1"/>
    <property type="match status" value="1"/>
</dbReference>
<feature type="transmembrane region" description="Helical" evidence="7">
    <location>
        <begin position="198"/>
        <end position="224"/>
    </location>
</feature>
<dbReference type="GO" id="GO:0055085">
    <property type="term" value="P:transmembrane transport"/>
    <property type="evidence" value="ECO:0007669"/>
    <property type="project" value="InterPro"/>
</dbReference>
<comment type="subcellular location">
    <subcellularLocation>
        <location evidence="1 7">Cell membrane</location>
        <topology evidence="1 7">Multi-pass membrane protein</topology>
    </subcellularLocation>
</comment>
<feature type="domain" description="ABC transmembrane type-1" evidence="8">
    <location>
        <begin position="91"/>
        <end position="281"/>
    </location>
</feature>
<protein>
    <submittedName>
        <fullName evidence="9">Sugar ABC transporter permease</fullName>
    </submittedName>
</protein>
<feature type="transmembrane region" description="Helical" evidence="7">
    <location>
        <begin position="126"/>
        <end position="150"/>
    </location>
</feature>
<dbReference type="AlphaFoldDB" id="A0A8J3GQ05"/>
<proteinExistence type="inferred from homology"/>
<dbReference type="EMBL" id="BNAI01000002">
    <property type="protein sequence ID" value="GHF13220.1"/>
    <property type="molecule type" value="Genomic_DNA"/>
</dbReference>
<dbReference type="RefSeq" id="WP_229841946.1">
    <property type="nucleotide sequence ID" value="NZ_BNAI01000002.1"/>
</dbReference>
<dbReference type="PROSITE" id="PS50928">
    <property type="entry name" value="ABC_TM1"/>
    <property type="match status" value="1"/>
</dbReference>
<gene>
    <name evidence="9" type="ORF">GCM10011600_12530</name>
</gene>
<evidence type="ECO:0000256" key="1">
    <source>
        <dbReference type="ARBA" id="ARBA00004651"/>
    </source>
</evidence>
<keyword evidence="6 7" id="KW-0472">Membrane</keyword>
<dbReference type="InterPro" id="IPR000515">
    <property type="entry name" value="MetI-like"/>
</dbReference>
<name>A0A8J3GQ05_9MICO</name>
<comment type="similarity">
    <text evidence="7">Belongs to the binding-protein-dependent transport system permease family.</text>
</comment>
<accession>A0A8J3GQ05</accession>
<dbReference type="InterPro" id="IPR035906">
    <property type="entry name" value="MetI-like_sf"/>
</dbReference>
<keyword evidence="5 7" id="KW-1133">Transmembrane helix</keyword>